<dbReference type="OrthoDB" id="205639at2759"/>
<feature type="domain" description="PX" evidence="12">
    <location>
        <begin position="75"/>
        <end position="197"/>
    </location>
</feature>
<dbReference type="Gene3D" id="1.20.1270.60">
    <property type="entry name" value="Arfaptin homology (AH) domain/BAR domain"/>
    <property type="match status" value="1"/>
</dbReference>
<keyword evidence="10" id="KW-0175">Coiled coil</keyword>
<evidence type="ECO:0000256" key="6">
    <source>
        <dbReference type="ARBA" id="ARBA00023121"/>
    </source>
</evidence>
<protein>
    <recommendedName>
        <fullName evidence="8">Sorting nexin-4</fullName>
    </recommendedName>
    <alternativeName>
        <fullName evidence="9">Autophagy-related protein 24</fullName>
    </alternativeName>
</protein>
<evidence type="ECO:0000259" key="12">
    <source>
        <dbReference type="PROSITE" id="PS50195"/>
    </source>
</evidence>
<dbReference type="GO" id="GO:0061709">
    <property type="term" value="P:reticulophagy"/>
    <property type="evidence" value="ECO:0007669"/>
    <property type="project" value="TreeGrafter"/>
</dbReference>
<organism evidence="13 14">
    <name type="scientific">Protomyces lactucae-debilis</name>
    <dbReference type="NCBI Taxonomy" id="2754530"/>
    <lineage>
        <taxon>Eukaryota</taxon>
        <taxon>Fungi</taxon>
        <taxon>Dikarya</taxon>
        <taxon>Ascomycota</taxon>
        <taxon>Taphrinomycotina</taxon>
        <taxon>Taphrinomycetes</taxon>
        <taxon>Taphrinales</taxon>
        <taxon>Protomycetaceae</taxon>
        <taxon>Protomyces</taxon>
    </lineage>
</organism>
<dbReference type="Pfam" id="PF00787">
    <property type="entry name" value="PX"/>
    <property type="match status" value="1"/>
</dbReference>
<dbReference type="InterPro" id="IPR036871">
    <property type="entry name" value="PX_dom_sf"/>
</dbReference>
<name>A0A1Y2FET1_PROLT</name>
<dbReference type="GO" id="GO:0000422">
    <property type="term" value="P:autophagy of mitochondrion"/>
    <property type="evidence" value="ECO:0007669"/>
    <property type="project" value="TreeGrafter"/>
</dbReference>
<feature type="region of interest" description="Disordered" evidence="11">
    <location>
        <begin position="1"/>
        <end position="42"/>
    </location>
</feature>
<dbReference type="GO" id="GO:0034727">
    <property type="term" value="P:piecemeal microautophagy of the nucleus"/>
    <property type="evidence" value="ECO:0007669"/>
    <property type="project" value="TreeGrafter"/>
</dbReference>
<feature type="coiled-coil region" evidence="10">
    <location>
        <begin position="396"/>
        <end position="423"/>
    </location>
</feature>
<dbReference type="GeneID" id="63783123"/>
<dbReference type="GO" id="GO:0005769">
    <property type="term" value="C:early endosome"/>
    <property type="evidence" value="ECO:0007669"/>
    <property type="project" value="TreeGrafter"/>
</dbReference>
<dbReference type="GO" id="GO:0032456">
    <property type="term" value="P:endocytic recycling"/>
    <property type="evidence" value="ECO:0007669"/>
    <property type="project" value="TreeGrafter"/>
</dbReference>
<keyword evidence="5" id="KW-0963">Cytoplasm</keyword>
<dbReference type="SUPFAM" id="SSF103657">
    <property type="entry name" value="BAR/IMD domain-like"/>
    <property type="match status" value="1"/>
</dbReference>
<dbReference type="InterPro" id="IPR027267">
    <property type="entry name" value="AH/BAR_dom_sf"/>
</dbReference>
<dbReference type="InterPro" id="IPR001683">
    <property type="entry name" value="PX_dom"/>
</dbReference>
<dbReference type="PANTHER" id="PTHR45949:SF2">
    <property type="entry name" value="SORTING NEXIN-4"/>
    <property type="match status" value="1"/>
</dbReference>
<dbReference type="EMBL" id="MCFI01000010">
    <property type="protein sequence ID" value="ORY81914.1"/>
    <property type="molecule type" value="Genomic_DNA"/>
</dbReference>
<dbReference type="OMA" id="WSLHRFI"/>
<evidence type="ECO:0000256" key="11">
    <source>
        <dbReference type="SAM" id="MobiDB-lite"/>
    </source>
</evidence>
<comment type="caution">
    <text evidence="13">The sequence shown here is derived from an EMBL/GenBank/DDBJ whole genome shotgun (WGS) entry which is preliminary data.</text>
</comment>
<evidence type="ECO:0000256" key="2">
    <source>
        <dbReference type="ARBA" id="ARBA00004496"/>
    </source>
</evidence>
<dbReference type="PROSITE" id="PS50195">
    <property type="entry name" value="PX"/>
    <property type="match status" value="1"/>
</dbReference>
<evidence type="ECO:0000313" key="13">
    <source>
        <dbReference type="EMBL" id="ORY81914.1"/>
    </source>
</evidence>
<dbReference type="PANTHER" id="PTHR45949">
    <property type="entry name" value="SORTING NEXIN-4"/>
    <property type="match status" value="1"/>
</dbReference>
<dbReference type="CDD" id="cd06863">
    <property type="entry name" value="PX_Atg24p"/>
    <property type="match status" value="1"/>
</dbReference>
<evidence type="ECO:0000256" key="5">
    <source>
        <dbReference type="ARBA" id="ARBA00022490"/>
    </source>
</evidence>
<accession>A0A1Y2FET1</accession>
<evidence type="ECO:0000313" key="14">
    <source>
        <dbReference type="Proteomes" id="UP000193685"/>
    </source>
</evidence>
<gene>
    <name evidence="13" type="ORF">BCR37DRAFT_23554</name>
</gene>
<dbReference type="GO" id="GO:0035091">
    <property type="term" value="F:phosphatidylinositol binding"/>
    <property type="evidence" value="ECO:0007669"/>
    <property type="project" value="InterPro"/>
</dbReference>
<dbReference type="SUPFAM" id="SSF64268">
    <property type="entry name" value="PX domain"/>
    <property type="match status" value="1"/>
</dbReference>
<evidence type="ECO:0000256" key="9">
    <source>
        <dbReference type="ARBA" id="ARBA00041273"/>
    </source>
</evidence>
<proteinExistence type="inferred from homology"/>
<reference evidence="13 14" key="1">
    <citation type="submission" date="2016-07" db="EMBL/GenBank/DDBJ databases">
        <title>Pervasive Adenine N6-methylation of Active Genes in Fungi.</title>
        <authorList>
            <consortium name="DOE Joint Genome Institute"/>
            <person name="Mondo S.J."/>
            <person name="Dannebaum R.O."/>
            <person name="Kuo R.C."/>
            <person name="Labutti K."/>
            <person name="Haridas S."/>
            <person name="Kuo A."/>
            <person name="Salamov A."/>
            <person name="Ahrendt S.R."/>
            <person name="Lipzen A."/>
            <person name="Sullivan W."/>
            <person name="Andreopoulos W.B."/>
            <person name="Clum A."/>
            <person name="Lindquist E."/>
            <person name="Daum C."/>
            <person name="Ramamoorthy G.K."/>
            <person name="Gryganskyi A."/>
            <person name="Culley D."/>
            <person name="Magnuson J.K."/>
            <person name="James T.Y."/>
            <person name="O'Malley M.A."/>
            <person name="Stajich J.E."/>
            <person name="Spatafora J.W."/>
            <person name="Visel A."/>
            <person name="Grigoriev I.V."/>
        </authorList>
    </citation>
    <scope>NUCLEOTIDE SEQUENCE [LARGE SCALE GENOMIC DNA]</scope>
    <source>
        <strain evidence="13 14">12-1054</strain>
    </source>
</reference>
<evidence type="ECO:0000256" key="4">
    <source>
        <dbReference type="ARBA" id="ARBA00022448"/>
    </source>
</evidence>
<dbReference type="GO" id="GO:0000407">
    <property type="term" value="C:phagophore assembly site"/>
    <property type="evidence" value="ECO:0007669"/>
    <property type="project" value="TreeGrafter"/>
</dbReference>
<dbReference type="Gene3D" id="3.30.1520.10">
    <property type="entry name" value="Phox-like domain"/>
    <property type="match status" value="1"/>
</dbReference>
<sequence length="470" mass="53398">MEDVLESVQWDRSEPANSDVQTLAAETRAAVQSTSPPPATGSDTLMAQYTAEEAPILFNTHPAMRPTSEQDERTKIACIVSDPIHEAPGTRDAYVSYLITTTSTFPGFQKPEFRVRRRYNDFVMLHTALSNNYPASVVPPLPDKHASAYLKGGRFDAEFTARRCFSLNRFLHRCTLHPNLKRATELHTFLESPDWHAYTRTMHHTRRGTMDGASSSGMMDGLTDSLMGAFSKLAKTDKRFTDVRERSDKLSKDLATIEKLVGKLVRRETDVQADFDEMAGHFVKLAEIEPELDDAFRAFAKAMSGTALHVRDLRAHTDAAYLTSLRDQASYNTTLKQLLKLRDQKQLDFEALTEYQLKTTLERDQLASGQPHTNFIQHKVENLRGLNHDAVRKEKLRKLETKVHELQSEVESARLTSEAFDEEVVREVKIFESTKGVEMKASMRDFARANMDFYKSIIQEWESAGKRQEA</sequence>
<evidence type="ECO:0000256" key="8">
    <source>
        <dbReference type="ARBA" id="ARBA00040748"/>
    </source>
</evidence>
<evidence type="ECO:0000256" key="3">
    <source>
        <dbReference type="ARBA" id="ARBA00010883"/>
    </source>
</evidence>
<evidence type="ECO:0000256" key="10">
    <source>
        <dbReference type="SAM" id="Coils"/>
    </source>
</evidence>
<dbReference type="RefSeq" id="XP_040725048.1">
    <property type="nucleotide sequence ID" value="XM_040866524.1"/>
</dbReference>
<comment type="similarity">
    <text evidence="3">Belongs to the sorting nexin family.</text>
</comment>
<keyword evidence="4" id="KW-0813">Transport</keyword>
<keyword evidence="7" id="KW-0472">Membrane</keyword>
<keyword evidence="6" id="KW-0446">Lipid-binding</keyword>
<evidence type="ECO:0000256" key="1">
    <source>
        <dbReference type="ARBA" id="ARBA00004184"/>
    </source>
</evidence>
<comment type="subcellular location">
    <subcellularLocation>
        <location evidence="2">Cytoplasm</location>
    </subcellularLocation>
    <subcellularLocation>
        <location evidence="1">Endomembrane system</location>
        <topology evidence="1">Peripheral membrane protein</topology>
    </subcellularLocation>
</comment>
<keyword evidence="14" id="KW-1185">Reference proteome</keyword>
<dbReference type="AlphaFoldDB" id="A0A1Y2FET1"/>
<dbReference type="STRING" id="56484.A0A1Y2FET1"/>
<dbReference type="GO" id="GO:0015031">
    <property type="term" value="P:protein transport"/>
    <property type="evidence" value="ECO:0007669"/>
    <property type="project" value="TreeGrafter"/>
</dbReference>
<dbReference type="Proteomes" id="UP000193685">
    <property type="component" value="Unassembled WGS sequence"/>
</dbReference>
<dbReference type="SMART" id="SM00312">
    <property type="entry name" value="PX"/>
    <property type="match status" value="1"/>
</dbReference>
<evidence type="ECO:0000256" key="7">
    <source>
        <dbReference type="ARBA" id="ARBA00023136"/>
    </source>
</evidence>